<dbReference type="PRINTS" id="PR00038">
    <property type="entry name" value="HTHLUXR"/>
</dbReference>
<accession>A0ABY8BMR0</accession>
<dbReference type="Gene3D" id="1.10.10.10">
    <property type="entry name" value="Winged helix-like DNA-binding domain superfamily/Winged helix DNA-binding domain"/>
    <property type="match status" value="1"/>
</dbReference>
<dbReference type="Pfam" id="PF00196">
    <property type="entry name" value="GerE"/>
    <property type="match status" value="1"/>
</dbReference>
<reference evidence="5 6" key="1">
    <citation type="submission" date="2023-02" db="EMBL/GenBank/DDBJ databases">
        <title>Gemone sequence of Telluria chitinolytica ACM 3522T.</title>
        <authorList>
            <person name="Frediansyah A."/>
            <person name="Miess H."/>
            <person name="Gross H."/>
        </authorList>
    </citation>
    <scope>NUCLEOTIDE SEQUENCE [LARGE SCALE GENOMIC DNA]</scope>
    <source>
        <strain evidence="5 6">ACM 3522</strain>
    </source>
</reference>
<dbReference type="EMBL" id="CP119083">
    <property type="protein sequence ID" value="WEF35589.1"/>
    <property type="molecule type" value="Genomic_DNA"/>
</dbReference>
<feature type="domain" description="HTH luxR-type" evidence="4">
    <location>
        <begin position="240"/>
        <end position="302"/>
    </location>
</feature>
<dbReference type="PROSITE" id="PS50043">
    <property type="entry name" value="HTH_LUXR_2"/>
    <property type="match status" value="1"/>
</dbReference>
<evidence type="ECO:0000313" key="6">
    <source>
        <dbReference type="Proteomes" id="UP001216510"/>
    </source>
</evidence>
<keyword evidence="3" id="KW-0804">Transcription</keyword>
<dbReference type="InterPro" id="IPR000792">
    <property type="entry name" value="Tscrpt_reg_LuxR_C"/>
</dbReference>
<protein>
    <submittedName>
        <fullName evidence="5">Helix-turn-helix transcriptional regulator</fullName>
    </submittedName>
</protein>
<evidence type="ECO:0000259" key="4">
    <source>
        <dbReference type="PROSITE" id="PS50043"/>
    </source>
</evidence>
<dbReference type="CDD" id="cd06170">
    <property type="entry name" value="LuxR_C_like"/>
    <property type="match status" value="1"/>
</dbReference>
<keyword evidence="1" id="KW-0805">Transcription regulation</keyword>
<sequence>MLQYFSTMMLEMYEAAEQAAYADCSSLYRAMLARVLSFDIAELGCGFVGERRQCYRPAVTADPVVLSSSFHLGLPPPVVCNAVRLQQLFDPGRLLGYAQGQSVRQLLLLGSREAPGQSPHWLLLGRQGRRAFSAGAAIYIIALWPHLLRCKQLCQRRYLAKQTSAWTKAGFAVISAHSAVEACDGAFECLAQLEWPGCLPGTLPAGALADLRIQGKYEGRFTRWSIERGPGEAFLCRVIERMPADLLTPAEAVTARHYAQGRTHGEIAALLGVSSNTVRTHIAHVFSKLDIHRKSELPARLR</sequence>
<evidence type="ECO:0000256" key="2">
    <source>
        <dbReference type="ARBA" id="ARBA00023125"/>
    </source>
</evidence>
<organism evidence="5 6">
    <name type="scientific">Pseudoduganella chitinolytica</name>
    <dbReference type="NCBI Taxonomy" id="34070"/>
    <lineage>
        <taxon>Bacteria</taxon>
        <taxon>Pseudomonadati</taxon>
        <taxon>Pseudomonadota</taxon>
        <taxon>Betaproteobacteria</taxon>
        <taxon>Burkholderiales</taxon>
        <taxon>Oxalobacteraceae</taxon>
        <taxon>Telluria group</taxon>
        <taxon>Pseudoduganella</taxon>
    </lineage>
</organism>
<evidence type="ECO:0000256" key="3">
    <source>
        <dbReference type="ARBA" id="ARBA00023163"/>
    </source>
</evidence>
<dbReference type="InterPro" id="IPR016032">
    <property type="entry name" value="Sig_transdc_resp-reg_C-effctor"/>
</dbReference>
<dbReference type="Proteomes" id="UP001216510">
    <property type="component" value="Chromosome"/>
</dbReference>
<dbReference type="InterPro" id="IPR036388">
    <property type="entry name" value="WH-like_DNA-bd_sf"/>
</dbReference>
<dbReference type="PANTHER" id="PTHR44688:SF16">
    <property type="entry name" value="DNA-BINDING TRANSCRIPTIONAL ACTIVATOR DEVR_DOSR"/>
    <property type="match status" value="1"/>
</dbReference>
<evidence type="ECO:0000256" key="1">
    <source>
        <dbReference type="ARBA" id="ARBA00023015"/>
    </source>
</evidence>
<name>A0ABY8BMR0_9BURK</name>
<proteinExistence type="predicted"/>
<dbReference type="SUPFAM" id="SSF46894">
    <property type="entry name" value="C-terminal effector domain of the bipartite response regulators"/>
    <property type="match status" value="1"/>
</dbReference>
<evidence type="ECO:0000313" key="5">
    <source>
        <dbReference type="EMBL" id="WEF35589.1"/>
    </source>
</evidence>
<keyword evidence="2" id="KW-0238">DNA-binding</keyword>
<keyword evidence="6" id="KW-1185">Reference proteome</keyword>
<dbReference type="RefSeq" id="WP_277418239.1">
    <property type="nucleotide sequence ID" value="NZ_CP119083.1"/>
</dbReference>
<dbReference type="SMART" id="SM00421">
    <property type="entry name" value="HTH_LUXR"/>
    <property type="match status" value="1"/>
</dbReference>
<gene>
    <name evidence="5" type="ORF">PX653_12810</name>
</gene>
<dbReference type="PANTHER" id="PTHR44688">
    <property type="entry name" value="DNA-BINDING TRANSCRIPTIONAL ACTIVATOR DEVR_DOSR"/>
    <property type="match status" value="1"/>
</dbReference>